<dbReference type="STRING" id="1868482.ENSTSYP00000034529"/>
<proteinExistence type="predicted"/>
<dbReference type="KEGG" id="csyr:103261054"/>
<evidence type="ECO:0000313" key="5">
    <source>
        <dbReference type="RefSeq" id="XP_008056871.2"/>
    </source>
</evidence>
<evidence type="ECO:0000259" key="3">
    <source>
        <dbReference type="Pfam" id="PF23123"/>
    </source>
</evidence>
<keyword evidence="4" id="KW-1185">Reference proteome</keyword>
<gene>
    <name evidence="5" type="primary">LOC103261054</name>
</gene>
<dbReference type="GO" id="GO:0005737">
    <property type="term" value="C:cytoplasm"/>
    <property type="evidence" value="ECO:0007669"/>
    <property type="project" value="TreeGrafter"/>
</dbReference>
<feature type="region of interest" description="Disordered" evidence="2">
    <location>
        <begin position="405"/>
        <end position="427"/>
    </location>
</feature>
<keyword evidence="1" id="KW-0597">Phosphoprotein</keyword>
<evidence type="ECO:0000313" key="4">
    <source>
        <dbReference type="Proteomes" id="UP000189704"/>
    </source>
</evidence>
<dbReference type="Proteomes" id="UP000189704">
    <property type="component" value="Unplaced"/>
</dbReference>
<dbReference type="AlphaFoldDB" id="A0A1U7TT52"/>
<dbReference type="RefSeq" id="XP_008056871.2">
    <property type="nucleotide sequence ID" value="XM_008058680.2"/>
</dbReference>
<dbReference type="PANTHER" id="PTHR44099:SF2">
    <property type="entry name" value="WD REPEAT-CONTAINING PROTEIN 72"/>
    <property type="match status" value="1"/>
</dbReference>
<accession>A0A1U7TT52</accession>
<dbReference type="GO" id="GO:0072659">
    <property type="term" value="P:protein localization to plasma membrane"/>
    <property type="evidence" value="ECO:0007669"/>
    <property type="project" value="TreeGrafter"/>
</dbReference>
<dbReference type="InterPro" id="IPR049916">
    <property type="entry name" value="WDR72-like"/>
</dbReference>
<dbReference type="InterPro" id="IPR057848">
    <property type="entry name" value="WDR72_alpha-sol"/>
</dbReference>
<dbReference type="OrthoDB" id="338622at2759"/>
<feature type="domain" description="WDR72-like alpha-solenoid" evidence="3">
    <location>
        <begin position="222"/>
        <end position="439"/>
    </location>
</feature>
<evidence type="ECO:0000256" key="1">
    <source>
        <dbReference type="ARBA" id="ARBA00022553"/>
    </source>
</evidence>
<organism evidence="4 5">
    <name type="scientific">Carlito syrichta</name>
    <name type="common">Philippine tarsier</name>
    <name type="synonym">Tarsius syrichta</name>
    <dbReference type="NCBI Taxonomy" id="1868482"/>
    <lineage>
        <taxon>Eukaryota</taxon>
        <taxon>Metazoa</taxon>
        <taxon>Chordata</taxon>
        <taxon>Craniata</taxon>
        <taxon>Vertebrata</taxon>
        <taxon>Euteleostomi</taxon>
        <taxon>Mammalia</taxon>
        <taxon>Eutheria</taxon>
        <taxon>Euarchontoglires</taxon>
        <taxon>Primates</taxon>
        <taxon>Haplorrhini</taxon>
        <taxon>Tarsiiformes</taxon>
        <taxon>Tarsiidae</taxon>
        <taxon>Carlito</taxon>
    </lineage>
</organism>
<evidence type="ECO:0000256" key="2">
    <source>
        <dbReference type="SAM" id="MobiDB-lite"/>
    </source>
</evidence>
<sequence length="457" mass="51246">MTVRIFSNEVADAKSFSRPFNVLPVKTKWSNVGFHILLFDLENLVELLLPTPLGDVDISSSFYGSDILRRAKSTVEKKTLTLKKSKTSCVPLSAEAQAKPASESLVQGDNAIKFLEENDVIKRQKKMKSSKKMYLKPSRKVDTNLTIDTAKLFLSCLLPWGVDKELDHLCIEHLNILKLQGPVSLGLASNEDHFSLMLPGWDLCNSEMKKDYSRVNLFSRKVLDLSNKYTATLLNQVGIPKGLENNCDSLQVSNTIVYLLSRLFLINKLVNMPLELACGVDSSLKMEFVRNKVKSPGNDILSISSFYGYLRNGKNESHVPEADLSLLKLISCWRDQSVQVTEAIQAVLLAEVQQHMKTLRKIPINNQSVSVAENGNCEMIQVLSKMEWAEELELQCVRNTCPLQTPASPVKHDSNSNSANFQDTEDMPDRCVLEESESPDEPSHHSWIAKVCPCRVC</sequence>
<protein>
    <submittedName>
        <fullName evidence="5">WD repeat-containing protein 72-like</fullName>
    </submittedName>
</protein>
<dbReference type="Pfam" id="PF23123">
    <property type="entry name" value="WDR72_alpha-sol"/>
    <property type="match status" value="1"/>
</dbReference>
<name>A0A1U7TT52_CARSF</name>
<reference evidence="5" key="1">
    <citation type="submission" date="2025-08" db="UniProtKB">
        <authorList>
            <consortium name="RefSeq"/>
        </authorList>
    </citation>
    <scope>IDENTIFICATION</scope>
</reference>
<dbReference type="PANTHER" id="PTHR44099">
    <property type="entry name" value="RABCONNECTIN-3B, ISOFORM A"/>
    <property type="match status" value="1"/>
</dbReference>
<dbReference type="GeneID" id="103261054"/>